<dbReference type="EMBL" id="GBXM01099176">
    <property type="protein sequence ID" value="JAH09401.1"/>
    <property type="molecule type" value="Transcribed_RNA"/>
</dbReference>
<evidence type="ECO:0000313" key="1">
    <source>
        <dbReference type="EMBL" id="JAH09401.1"/>
    </source>
</evidence>
<sequence length="54" mass="6202">MTSFSTVSKGKEINMQTQPHFYYISSICIQRISKWSLSEHVLSCPGRNFALFDS</sequence>
<reference evidence="1" key="1">
    <citation type="submission" date="2014-11" db="EMBL/GenBank/DDBJ databases">
        <authorList>
            <person name="Amaro Gonzalez C."/>
        </authorList>
    </citation>
    <scope>NUCLEOTIDE SEQUENCE</scope>
</reference>
<reference evidence="1" key="2">
    <citation type="journal article" date="2015" name="Fish Shellfish Immunol.">
        <title>Early steps in the European eel (Anguilla anguilla)-Vibrio vulnificus interaction in the gills: Role of the RtxA13 toxin.</title>
        <authorList>
            <person name="Callol A."/>
            <person name="Pajuelo D."/>
            <person name="Ebbesson L."/>
            <person name="Teles M."/>
            <person name="MacKenzie S."/>
            <person name="Amaro C."/>
        </authorList>
    </citation>
    <scope>NUCLEOTIDE SEQUENCE</scope>
</reference>
<proteinExistence type="predicted"/>
<name>A0A0E9PXQ9_ANGAN</name>
<dbReference type="AlphaFoldDB" id="A0A0E9PXQ9"/>
<protein>
    <submittedName>
        <fullName evidence="1">Uncharacterized protein</fullName>
    </submittedName>
</protein>
<accession>A0A0E9PXQ9</accession>
<organism evidence="1">
    <name type="scientific">Anguilla anguilla</name>
    <name type="common">European freshwater eel</name>
    <name type="synonym">Muraena anguilla</name>
    <dbReference type="NCBI Taxonomy" id="7936"/>
    <lineage>
        <taxon>Eukaryota</taxon>
        <taxon>Metazoa</taxon>
        <taxon>Chordata</taxon>
        <taxon>Craniata</taxon>
        <taxon>Vertebrata</taxon>
        <taxon>Euteleostomi</taxon>
        <taxon>Actinopterygii</taxon>
        <taxon>Neopterygii</taxon>
        <taxon>Teleostei</taxon>
        <taxon>Anguilliformes</taxon>
        <taxon>Anguillidae</taxon>
        <taxon>Anguilla</taxon>
    </lineage>
</organism>